<feature type="transmembrane region" description="Helical" evidence="1">
    <location>
        <begin position="86"/>
        <end position="107"/>
    </location>
</feature>
<protein>
    <submittedName>
        <fullName evidence="2">Uncharacterized protein</fullName>
    </submittedName>
</protein>
<feature type="transmembrane region" description="Helical" evidence="1">
    <location>
        <begin position="55"/>
        <end position="74"/>
    </location>
</feature>
<comment type="caution">
    <text evidence="2">The sequence shown here is derived from an EMBL/GenBank/DDBJ whole genome shotgun (WGS) entry which is preliminary data.</text>
</comment>
<proteinExistence type="predicted"/>
<keyword evidence="3" id="KW-1185">Reference proteome</keyword>
<evidence type="ECO:0000256" key="1">
    <source>
        <dbReference type="SAM" id="Phobius"/>
    </source>
</evidence>
<dbReference type="Proteomes" id="UP001175211">
    <property type="component" value="Unassembled WGS sequence"/>
</dbReference>
<keyword evidence="1" id="KW-1133">Transmembrane helix</keyword>
<name>A0AA39KCS5_ARMTA</name>
<dbReference type="GeneID" id="85365928"/>
<reference evidence="2" key="1">
    <citation type="submission" date="2023-06" db="EMBL/GenBank/DDBJ databases">
        <authorList>
            <consortium name="Lawrence Berkeley National Laboratory"/>
            <person name="Ahrendt S."/>
            <person name="Sahu N."/>
            <person name="Indic B."/>
            <person name="Wong-Bajracharya J."/>
            <person name="Merenyi Z."/>
            <person name="Ke H.-M."/>
            <person name="Monk M."/>
            <person name="Kocsube S."/>
            <person name="Drula E."/>
            <person name="Lipzen A."/>
            <person name="Balint B."/>
            <person name="Henrissat B."/>
            <person name="Andreopoulos B."/>
            <person name="Martin F.M."/>
            <person name="Harder C.B."/>
            <person name="Rigling D."/>
            <person name="Ford K.L."/>
            <person name="Foster G.D."/>
            <person name="Pangilinan J."/>
            <person name="Papanicolaou A."/>
            <person name="Barry K."/>
            <person name="LaButti K."/>
            <person name="Viragh M."/>
            <person name="Koriabine M."/>
            <person name="Yan M."/>
            <person name="Riley R."/>
            <person name="Champramary S."/>
            <person name="Plett K.L."/>
            <person name="Tsai I.J."/>
            <person name="Slot J."/>
            <person name="Sipos G."/>
            <person name="Plett J."/>
            <person name="Nagy L.G."/>
            <person name="Grigoriev I.V."/>
        </authorList>
    </citation>
    <scope>NUCLEOTIDE SEQUENCE</scope>
    <source>
        <strain evidence="2">CCBAS 213</strain>
    </source>
</reference>
<dbReference type="AlphaFoldDB" id="A0AA39KCS5"/>
<keyword evidence="1" id="KW-0472">Membrane</keyword>
<keyword evidence="1" id="KW-0812">Transmembrane</keyword>
<evidence type="ECO:0000313" key="3">
    <source>
        <dbReference type="Proteomes" id="UP001175211"/>
    </source>
</evidence>
<accession>A0AA39KCS5</accession>
<evidence type="ECO:0000313" key="2">
    <source>
        <dbReference type="EMBL" id="KAK0457481.1"/>
    </source>
</evidence>
<sequence>MGEEQVRVDMIRPTYIPGNADYMKDIFDTSPKSGESWLYARPGILKLRNPLLDRLLLLFQVSEVIVCVCIYSPFHGDTGWSWSYTTIFSAFTAYSILSGLNCGRVVLVCRIL</sequence>
<dbReference type="EMBL" id="JAUEPS010000021">
    <property type="protein sequence ID" value="KAK0457481.1"/>
    <property type="molecule type" value="Genomic_DNA"/>
</dbReference>
<organism evidence="2 3">
    <name type="scientific">Armillaria tabescens</name>
    <name type="common">Ringless honey mushroom</name>
    <name type="synonym">Agaricus tabescens</name>
    <dbReference type="NCBI Taxonomy" id="1929756"/>
    <lineage>
        <taxon>Eukaryota</taxon>
        <taxon>Fungi</taxon>
        <taxon>Dikarya</taxon>
        <taxon>Basidiomycota</taxon>
        <taxon>Agaricomycotina</taxon>
        <taxon>Agaricomycetes</taxon>
        <taxon>Agaricomycetidae</taxon>
        <taxon>Agaricales</taxon>
        <taxon>Marasmiineae</taxon>
        <taxon>Physalacriaceae</taxon>
        <taxon>Desarmillaria</taxon>
    </lineage>
</organism>
<dbReference type="RefSeq" id="XP_060329793.1">
    <property type="nucleotide sequence ID" value="XM_060482380.1"/>
</dbReference>
<gene>
    <name evidence="2" type="ORF">EV420DRAFT_497108</name>
</gene>